<accession>A0A953HKA0</accession>
<keyword evidence="27" id="KW-1133">Transmembrane helix</keyword>
<feature type="binding site" evidence="27">
    <location>
        <position position="76"/>
    </location>
    <ligand>
        <name>[2Fe-2S] cluster</name>
        <dbReference type="ChEBI" id="CHEBI:190135"/>
    </ligand>
</feature>
<evidence type="ECO:0000256" key="13">
    <source>
        <dbReference type="ARBA" id="ARBA00022723"/>
    </source>
</evidence>
<dbReference type="Pfam" id="PF00970">
    <property type="entry name" value="FAD_binding_6"/>
    <property type="match status" value="1"/>
</dbReference>
<evidence type="ECO:0000256" key="27">
    <source>
        <dbReference type="HAMAP-Rule" id="MF_00430"/>
    </source>
</evidence>
<dbReference type="InterPro" id="IPR017927">
    <property type="entry name" value="FAD-bd_FR_type"/>
</dbReference>
<evidence type="ECO:0000256" key="18">
    <source>
        <dbReference type="ARBA" id="ARBA00023027"/>
    </source>
</evidence>
<feature type="binding site" evidence="27">
    <location>
        <position position="117"/>
    </location>
    <ligand>
        <name>[2Fe-2S] cluster</name>
        <dbReference type="ChEBI" id="CHEBI:190135"/>
    </ligand>
</feature>
<evidence type="ECO:0000256" key="26">
    <source>
        <dbReference type="ARBA" id="ARBA00048891"/>
    </source>
</evidence>
<evidence type="ECO:0000256" key="10">
    <source>
        <dbReference type="ARBA" id="ARBA00022519"/>
    </source>
</evidence>
<dbReference type="PROSITE" id="PS51384">
    <property type="entry name" value="FAD_FR"/>
    <property type="match status" value="1"/>
</dbReference>
<evidence type="ECO:0000256" key="15">
    <source>
        <dbReference type="ARBA" id="ARBA00022967"/>
    </source>
</evidence>
<evidence type="ECO:0000256" key="12">
    <source>
        <dbReference type="ARBA" id="ARBA00022714"/>
    </source>
</evidence>
<dbReference type="GO" id="GO:0005886">
    <property type="term" value="C:plasma membrane"/>
    <property type="evidence" value="ECO:0007669"/>
    <property type="project" value="UniProtKB-SubCell"/>
</dbReference>
<evidence type="ECO:0000259" key="29">
    <source>
        <dbReference type="PROSITE" id="PS51384"/>
    </source>
</evidence>
<keyword evidence="27" id="KW-0812">Transmembrane</keyword>
<keyword evidence="18 27" id="KW-0520">NAD</keyword>
<keyword evidence="19 27" id="KW-0915">Sodium</keyword>
<gene>
    <name evidence="27 30" type="primary">nqrF</name>
    <name evidence="30" type="ORF">KUV50_03805</name>
</gene>
<dbReference type="PIRSF" id="PIRSF000044">
    <property type="entry name" value="Cis_Diol_DH_RD"/>
    <property type="match status" value="1"/>
</dbReference>
<keyword evidence="21 27" id="KW-0830">Ubiquinone</keyword>
<dbReference type="GO" id="GO:0046872">
    <property type="term" value="F:metal ion binding"/>
    <property type="evidence" value="ECO:0007669"/>
    <property type="project" value="UniProtKB-KW"/>
</dbReference>
<feature type="transmembrane region" description="Helical" evidence="27">
    <location>
        <begin position="12"/>
        <end position="31"/>
    </location>
</feature>
<comment type="function">
    <text evidence="2 27">NQR complex catalyzes the reduction of ubiquinone-1 to ubiquinol by two successive reactions, coupled with the transport of Na(+) ions from the cytoplasm to the periplasm. The first step is catalyzed by NqrF, which accepts electrons from NADH and reduces ubiquinone-1 to ubisemiquinone by a one-electron transfer pathway.</text>
</comment>
<evidence type="ECO:0000256" key="8">
    <source>
        <dbReference type="ARBA" id="ARBA00022448"/>
    </source>
</evidence>
<feature type="binding site" evidence="27">
    <location>
        <position position="82"/>
    </location>
    <ligand>
        <name>[2Fe-2S] cluster</name>
        <dbReference type="ChEBI" id="CHEBI:190135"/>
    </ligand>
</feature>
<keyword evidence="14 27" id="KW-0274">FAD</keyword>
<sequence>MIILLDLLPIAYAILVFSVLILLLAMMLIFARKKLVPQGEVDIIVNGDEEKPIKAQPGSSLLTTLADQNIFLPSACGGGGTCAMCTCQVFSGGGDILPTELNHISRKEAANNVRLACQVKVRDNMTIKIPEEIFGIKKWECEVVSNYNVASFIKEFIVKLPEGETLDFKPGGYIQIDVPETVVKFENFDISPLPDDPAGADKYKSEWDNWKLWDLKMVNDEPQFRAYSMANHPAEGNIVMLNIRIATPPFDRNTNSWKDVNPGVCSSYVFDQKPGDKVTISGPYGEFFIKDSKKEMIYIGGGAGMAPLRSHLFHLFETENERDRKITYWYGGRSKRELFYTDHFRKLEEEYDNFQYNIALSAALEEDNWKVKKSLDDPEGDGFTGFIHQALYDNYLKDHPEPEEVEYYLCGPGPMLDACLNMFDELGVPEENIAFDDFG</sequence>
<keyword evidence="12 27" id="KW-0001">2Fe-2S</keyword>
<dbReference type="CDD" id="cd00207">
    <property type="entry name" value="fer2"/>
    <property type="match status" value="1"/>
</dbReference>
<dbReference type="InterPro" id="IPR001433">
    <property type="entry name" value="OxRdtase_FAD/NAD-bd"/>
</dbReference>
<evidence type="ECO:0000256" key="24">
    <source>
        <dbReference type="ARBA" id="ARBA00030032"/>
    </source>
</evidence>
<dbReference type="GO" id="GO:0051537">
    <property type="term" value="F:2 iron, 2 sulfur cluster binding"/>
    <property type="evidence" value="ECO:0007669"/>
    <property type="project" value="UniProtKB-KW"/>
</dbReference>
<evidence type="ECO:0000256" key="9">
    <source>
        <dbReference type="ARBA" id="ARBA00022475"/>
    </source>
</evidence>
<dbReference type="PANTHER" id="PTHR43644:SF1">
    <property type="entry name" value="NAD(P)H-FLAVIN REDUCTASE"/>
    <property type="match status" value="1"/>
</dbReference>
<evidence type="ECO:0000256" key="2">
    <source>
        <dbReference type="ARBA" id="ARBA00002972"/>
    </source>
</evidence>
<evidence type="ECO:0000313" key="30">
    <source>
        <dbReference type="EMBL" id="MBY5957247.1"/>
    </source>
</evidence>
<evidence type="ECO:0000256" key="1">
    <source>
        <dbReference type="ARBA" id="ARBA00001974"/>
    </source>
</evidence>
<dbReference type="SUPFAM" id="SSF63380">
    <property type="entry name" value="Riboflavin synthase domain-like"/>
    <property type="match status" value="1"/>
</dbReference>
<dbReference type="GO" id="GO:0016655">
    <property type="term" value="F:oxidoreductase activity, acting on NAD(P)H, quinone or similar compound as acceptor"/>
    <property type="evidence" value="ECO:0007669"/>
    <property type="project" value="InterPro"/>
</dbReference>
<feature type="binding site" evidence="27">
    <location>
        <position position="85"/>
    </location>
    <ligand>
        <name>[2Fe-2S] cluster</name>
        <dbReference type="ChEBI" id="CHEBI:190135"/>
    </ligand>
</feature>
<comment type="subunit">
    <text evidence="5 27">Composed of six subunits; NqrA, NqrB, NqrC, NqrD, NqrE and NqrF.</text>
</comment>
<name>A0A953HKA0_9BACT</name>
<dbReference type="Proteomes" id="UP000753961">
    <property type="component" value="Unassembled WGS sequence"/>
</dbReference>
<comment type="cofactor">
    <cofactor evidence="1 27">
        <name>FAD</name>
        <dbReference type="ChEBI" id="CHEBI:57692"/>
    </cofactor>
</comment>
<keyword evidence="16 27" id="KW-0408">Iron</keyword>
<dbReference type="EC" id="7.2.1.1" evidence="6 27"/>
<dbReference type="InterPro" id="IPR036010">
    <property type="entry name" value="2Fe-2S_ferredoxin-like_sf"/>
</dbReference>
<dbReference type="PANTHER" id="PTHR43644">
    <property type="entry name" value="NA(+)-TRANSLOCATING NADH-QUINONE REDUCTASE SUBUNIT"/>
    <property type="match status" value="1"/>
</dbReference>
<dbReference type="GO" id="GO:0006814">
    <property type="term" value="P:sodium ion transport"/>
    <property type="evidence" value="ECO:0007669"/>
    <property type="project" value="UniProtKB-UniRule"/>
</dbReference>
<evidence type="ECO:0000256" key="7">
    <source>
        <dbReference type="ARBA" id="ARBA00019729"/>
    </source>
</evidence>
<keyword evidence="11 27" id="KW-0285">Flavoprotein</keyword>
<evidence type="ECO:0000256" key="14">
    <source>
        <dbReference type="ARBA" id="ARBA00022827"/>
    </source>
</evidence>
<organism evidence="30 31">
    <name type="scientific">Membranihabitans marinus</name>
    <dbReference type="NCBI Taxonomy" id="1227546"/>
    <lineage>
        <taxon>Bacteria</taxon>
        <taxon>Pseudomonadati</taxon>
        <taxon>Bacteroidota</taxon>
        <taxon>Saprospiria</taxon>
        <taxon>Saprospirales</taxon>
        <taxon>Saprospiraceae</taxon>
        <taxon>Membranihabitans</taxon>
    </lineage>
</organism>
<evidence type="ECO:0000256" key="4">
    <source>
        <dbReference type="ARBA" id="ARBA00005570"/>
    </source>
</evidence>
<dbReference type="SUPFAM" id="SSF54292">
    <property type="entry name" value="2Fe-2S ferredoxin-like"/>
    <property type="match status" value="1"/>
</dbReference>
<evidence type="ECO:0000256" key="20">
    <source>
        <dbReference type="ARBA" id="ARBA00023065"/>
    </source>
</evidence>
<evidence type="ECO:0000256" key="21">
    <source>
        <dbReference type="ARBA" id="ARBA00023075"/>
    </source>
</evidence>
<keyword evidence="13 27" id="KW-0479">Metal-binding</keyword>
<keyword evidence="31" id="KW-1185">Reference proteome</keyword>
<evidence type="ECO:0000256" key="11">
    <source>
        <dbReference type="ARBA" id="ARBA00022630"/>
    </source>
</evidence>
<keyword evidence="17 27" id="KW-0411">Iron-sulfur</keyword>
<comment type="caution">
    <text evidence="30">The sequence shown here is derived from an EMBL/GenBank/DDBJ whole genome shotgun (WGS) entry which is preliminary data.</text>
</comment>
<evidence type="ECO:0000313" key="31">
    <source>
        <dbReference type="Proteomes" id="UP000753961"/>
    </source>
</evidence>
<dbReference type="PROSITE" id="PS51085">
    <property type="entry name" value="2FE2S_FER_2"/>
    <property type="match status" value="1"/>
</dbReference>
<evidence type="ECO:0000256" key="6">
    <source>
        <dbReference type="ARBA" id="ARBA00013099"/>
    </source>
</evidence>
<dbReference type="Gene3D" id="3.10.20.30">
    <property type="match status" value="1"/>
</dbReference>
<evidence type="ECO:0000256" key="3">
    <source>
        <dbReference type="ARBA" id="ARBA00004533"/>
    </source>
</evidence>
<comment type="cofactor">
    <cofactor evidence="27">
        <name>[2Fe-2S] cluster</name>
        <dbReference type="ChEBI" id="CHEBI:190135"/>
    </cofactor>
    <text evidence="27">Binds 1 [2Fe-2S] cluster.</text>
</comment>
<keyword evidence="15 27" id="KW-1278">Translocase</keyword>
<dbReference type="GO" id="GO:0009055">
    <property type="term" value="F:electron transfer activity"/>
    <property type="evidence" value="ECO:0007669"/>
    <property type="project" value="UniProtKB-UniRule"/>
</dbReference>
<dbReference type="InterPro" id="IPR012675">
    <property type="entry name" value="Beta-grasp_dom_sf"/>
</dbReference>
<dbReference type="RefSeq" id="WP_222578768.1">
    <property type="nucleotide sequence ID" value="NZ_JAHVHU010000004.1"/>
</dbReference>
<reference evidence="30" key="1">
    <citation type="submission" date="2021-06" db="EMBL/GenBank/DDBJ databases">
        <title>44 bacteria genomes isolated from Dapeng, Shenzhen.</title>
        <authorList>
            <person name="Zheng W."/>
            <person name="Yu S."/>
            <person name="Huang Y."/>
        </authorList>
    </citation>
    <scope>NUCLEOTIDE SEQUENCE</scope>
    <source>
        <strain evidence="30">DP5N28-2</strain>
    </source>
</reference>
<dbReference type="Pfam" id="PF00111">
    <property type="entry name" value="Fer2"/>
    <property type="match status" value="1"/>
</dbReference>
<dbReference type="CDD" id="cd06188">
    <property type="entry name" value="NADH_quinone_reductase"/>
    <property type="match status" value="1"/>
</dbReference>
<evidence type="ECO:0000259" key="28">
    <source>
        <dbReference type="PROSITE" id="PS51085"/>
    </source>
</evidence>
<proteinExistence type="inferred from homology"/>
<dbReference type="Gene3D" id="2.40.30.10">
    <property type="entry name" value="Translation factors"/>
    <property type="match status" value="1"/>
</dbReference>
<dbReference type="HAMAP" id="MF_00430">
    <property type="entry name" value="NqrF"/>
    <property type="match status" value="1"/>
</dbReference>
<keyword evidence="23 27" id="KW-0739">Sodium transport</keyword>
<dbReference type="Gene3D" id="3.40.50.80">
    <property type="entry name" value="Nucleotide-binding domain of ferredoxin-NADP reductase (FNR) module"/>
    <property type="match status" value="1"/>
</dbReference>
<protein>
    <recommendedName>
        <fullName evidence="7 27">Na(+)-translocating NADH-quinone reductase subunit F</fullName>
        <shortName evidence="27">Na(+)-NQR subunit F</shortName>
        <shortName evidence="27">Na(+)-translocating NQR subunit F</shortName>
        <ecNumber evidence="6 27">7.2.1.1</ecNumber>
    </recommendedName>
    <alternativeName>
        <fullName evidence="25 27">NQR complex subunit F</fullName>
    </alternativeName>
    <alternativeName>
        <fullName evidence="24 27">NQR-1 subunit F</fullName>
    </alternativeName>
</protein>
<evidence type="ECO:0000256" key="25">
    <source>
        <dbReference type="ARBA" id="ARBA00030787"/>
    </source>
</evidence>
<dbReference type="InterPro" id="IPR017938">
    <property type="entry name" value="Riboflavin_synthase-like_b-brl"/>
</dbReference>
<comment type="catalytic activity">
    <reaction evidence="26 27">
        <text>a ubiquinone + n Na(+)(in) + NADH + H(+) = a ubiquinol + n Na(+)(out) + NAD(+)</text>
        <dbReference type="Rhea" id="RHEA:47748"/>
        <dbReference type="Rhea" id="RHEA-COMP:9565"/>
        <dbReference type="Rhea" id="RHEA-COMP:9566"/>
        <dbReference type="ChEBI" id="CHEBI:15378"/>
        <dbReference type="ChEBI" id="CHEBI:16389"/>
        <dbReference type="ChEBI" id="CHEBI:17976"/>
        <dbReference type="ChEBI" id="CHEBI:29101"/>
        <dbReference type="ChEBI" id="CHEBI:57540"/>
        <dbReference type="ChEBI" id="CHEBI:57945"/>
        <dbReference type="EC" id="7.2.1.1"/>
    </reaction>
</comment>
<keyword evidence="20 27" id="KW-0406">Ion transport</keyword>
<dbReference type="InterPro" id="IPR001041">
    <property type="entry name" value="2Fe-2S_ferredoxin-type"/>
</dbReference>
<evidence type="ECO:0000256" key="16">
    <source>
        <dbReference type="ARBA" id="ARBA00023004"/>
    </source>
</evidence>
<dbReference type="PRINTS" id="PR00371">
    <property type="entry name" value="FPNCR"/>
</dbReference>
<feature type="domain" description="2Fe-2S ferredoxin-type" evidence="28">
    <location>
        <begin position="39"/>
        <end position="133"/>
    </location>
</feature>
<dbReference type="InterPro" id="IPR001709">
    <property type="entry name" value="Flavoprot_Pyr_Nucl_cyt_Rdtase"/>
</dbReference>
<dbReference type="Pfam" id="PF00175">
    <property type="entry name" value="NAD_binding_1"/>
    <property type="match status" value="1"/>
</dbReference>
<evidence type="ECO:0000256" key="19">
    <source>
        <dbReference type="ARBA" id="ARBA00023053"/>
    </source>
</evidence>
<evidence type="ECO:0000256" key="17">
    <source>
        <dbReference type="ARBA" id="ARBA00023014"/>
    </source>
</evidence>
<keyword evidence="9 27" id="KW-1003">Cell membrane</keyword>
<evidence type="ECO:0000256" key="23">
    <source>
        <dbReference type="ARBA" id="ARBA00023201"/>
    </source>
</evidence>
<evidence type="ECO:0000256" key="5">
    <source>
        <dbReference type="ARBA" id="ARBA00011309"/>
    </source>
</evidence>
<dbReference type="SUPFAM" id="SSF52343">
    <property type="entry name" value="Ferredoxin reductase-like, C-terminal NADP-linked domain"/>
    <property type="match status" value="1"/>
</dbReference>
<comment type="similarity">
    <text evidence="4 27">Belongs to the NqrF family.</text>
</comment>
<dbReference type="EMBL" id="JAHVHU010000004">
    <property type="protein sequence ID" value="MBY5957247.1"/>
    <property type="molecule type" value="Genomic_DNA"/>
</dbReference>
<keyword evidence="8 27" id="KW-0813">Transport</keyword>
<dbReference type="InterPro" id="IPR039261">
    <property type="entry name" value="FNR_nucleotide-bd"/>
</dbReference>
<dbReference type="NCBIfam" id="TIGR01941">
    <property type="entry name" value="nqrF"/>
    <property type="match status" value="1"/>
</dbReference>
<dbReference type="AlphaFoldDB" id="A0A953HKA0"/>
<dbReference type="InterPro" id="IPR010205">
    <property type="entry name" value="NqrF"/>
</dbReference>
<keyword evidence="22 27" id="KW-0472">Membrane</keyword>
<keyword evidence="10" id="KW-0997">Cell inner membrane</keyword>
<comment type="subcellular location">
    <subcellularLocation>
        <location evidence="3">Cell inner membrane</location>
    </subcellularLocation>
    <subcellularLocation>
        <location evidence="27">Cell membrane</location>
        <topology evidence="27">Single-pass membrane protein</topology>
    </subcellularLocation>
</comment>
<evidence type="ECO:0000256" key="22">
    <source>
        <dbReference type="ARBA" id="ARBA00023136"/>
    </source>
</evidence>
<feature type="domain" description="FAD-binding FR-type" evidence="29">
    <location>
        <begin position="136"/>
        <end position="290"/>
    </location>
</feature>
<dbReference type="InterPro" id="IPR008333">
    <property type="entry name" value="Cbr1-like_FAD-bd_dom"/>
</dbReference>